<feature type="non-terminal residue" evidence="2">
    <location>
        <position position="83"/>
    </location>
</feature>
<organism evidence="2 3">
    <name type="scientific">Gardnerella vaginalis</name>
    <dbReference type="NCBI Taxonomy" id="2702"/>
    <lineage>
        <taxon>Bacteria</taxon>
        <taxon>Bacillati</taxon>
        <taxon>Actinomycetota</taxon>
        <taxon>Actinomycetes</taxon>
        <taxon>Bifidobacteriales</taxon>
        <taxon>Bifidobacteriaceae</taxon>
        <taxon>Gardnerella</taxon>
    </lineage>
</organism>
<keyword evidence="1" id="KW-0732">Signal</keyword>
<evidence type="ECO:0000256" key="1">
    <source>
        <dbReference type="SAM" id="SignalP"/>
    </source>
</evidence>
<dbReference type="EMBL" id="NNRU01000010">
    <property type="protein sequence ID" value="RFT26402.1"/>
    <property type="molecule type" value="Genomic_DNA"/>
</dbReference>
<feature type="signal peptide" evidence="1">
    <location>
        <begin position="1"/>
        <end position="19"/>
    </location>
</feature>
<evidence type="ECO:0000313" key="3">
    <source>
        <dbReference type="Proteomes" id="UP000258379"/>
    </source>
</evidence>
<evidence type="ECO:0000313" key="2">
    <source>
        <dbReference type="EMBL" id="RFT26402.1"/>
    </source>
</evidence>
<feature type="chain" id="PRO_5039449754" evidence="1">
    <location>
        <begin position="20"/>
        <end position="83"/>
    </location>
</feature>
<name>A0A3E2C3R3_GARVA</name>
<dbReference type="Proteomes" id="UP000258379">
    <property type="component" value="Unassembled WGS sequence"/>
</dbReference>
<accession>A0A3E2C3R3</accession>
<reference evidence="2 3" key="1">
    <citation type="submission" date="2017-07" db="EMBL/GenBank/DDBJ databases">
        <title>A comparative genomics approach to explaining the enigmatic role of Gardnerella vaginalis in the vaginal microbiome.</title>
        <authorList>
            <person name="Vancuren S.J."/>
            <person name="Hill J.E."/>
        </authorList>
    </citation>
    <scope>NUCLEOTIDE SEQUENCE [LARGE SCALE GENOMIC DNA]</scope>
    <source>
        <strain evidence="2 3">WP023</strain>
    </source>
</reference>
<protein>
    <submittedName>
        <fullName evidence="2">Uncharacterized protein</fullName>
    </submittedName>
</protein>
<sequence length="83" mass="8900">MCGVAVLAFAVLVSGFSAALPAVALENGNPAEKYDPTKKEVLSHGHTDVFYPIQYNGKFIMAVEKDAATFLKPENTTLRVAKS</sequence>
<gene>
    <name evidence="2" type="ORF">CG405_09085</name>
</gene>
<dbReference type="AlphaFoldDB" id="A0A3E2C3R3"/>
<proteinExistence type="predicted"/>
<comment type="caution">
    <text evidence="2">The sequence shown here is derived from an EMBL/GenBank/DDBJ whole genome shotgun (WGS) entry which is preliminary data.</text>
</comment>